<protein>
    <recommendedName>
        <fullName evidence="1">DUF4283 domain-containing protein</fullName>
    </recommendedName>
</protein>
<dbReference type="PANTHER" id="PTHR31286">
    <property type="entry name" value="GLYCINE-RICH CELL WALL STRUCTURAL PROTEIN 1.8-LIKE"/>
    <property type="match status" value="1"/>
</dbReference>
<name>A0A565CQI4_9BRAS</name>
<dbReference type="Proteomes" id="UP000489600">
    <property type="component" value="Unassembled WGS sequence"/>
</dbReference>
<evidence type="ECO:0000313" key="3">
    <source>
        <dbReference type="Proteomes" id="UP000489600"/>
    </source>
</evidence>
<accession>A0A565CQI4</accession>
<gene>
    <name evidence="2" type="ORF">ANE_LOCUS26301</name>
</gene>
<reference evidence="2" key="1">
    <citation type="submission" date="2019-07" db="EMBL/GenBank/DDBJ databases">
        <authorList>
            <person name="Dittberner H."/>
        </authorList>
    </citation>
    <scope>NUCLEOTIDE SEQUENCE [LARGE SCALE GENOMIC DNA]</scope>
</reference>
<evidence type="ECO:0000259" key="1">
    <source>
        <dbReference type="Pfam" id="PF14111"/>
    </source>
</evidence>
<dbReference type="OrthoDB" id="1112708at2759"/>
<dbReference type="InterPro" id="IPR040256">
    <property type="entry name" value="At4g02000-like"/>
</dbReference>
<proteinExistence type="predicted"/>
<sequence length="124" mass="14132">MSVIVRELNPAVYKVGGLVKALPLIWGLEDWVQGGGVGDNRVQFIFQNGNDLQYVLSRGPWFVNGWIVALNQWCPNPYRSFLNQIPFWIRIRGFPIHLLKKQAIESLVKPLGHVDKVEIHAKNS</sequence>
<comment type="caution">
    <text evidence="2">The sequence shown here is derived from an EMBL/GenBank/DDBJ whole genome shotgun (WGS) entry which is preliminary data.</text>
</comment>
<organism evidence="2 3">
    <name type="scientific">Arabis nemorensis</name>
    <dbReference type="NCBI Taxonomy" id="586526"/>
    <lineage>
        <taxon>Eukaryota</taxon>
        <taxon>Viridiplantae</taxon>
        <taxon>Streptophyta</taxon>
        <taxon>Embryophyta</taxon>
        <taxon>Tracheophyta</taxon>
        <taxon>Spermatophyta</taxon>
        <taxon>Magnoliopsida</taxon>
        <taxon>eudicotyledons</taxon>
        <taxon>Gunneridae</taxon>
        <taxon>Pentapetalae</taxon>
        <taxon>rosids</taxon>
        <taxon>malvids</taxon>
        <taxon>Brassicales</taxon>
        <taxon>Brassicaceae</taxon>
        <taxon>Arabideae</taxon>
        <taxon>Arabis</taxon>
    </lineage>
</organism>
<keyword evidence="3" id="KW-1185">Reference proteome</keyword>
<dbReference type="InterPro" id="IPR025558">
    <property type="entry name" value="DUF4283"/>
</dbReference>
<dbReference type="EMBL" id="CABITT030000008">
    <property type="protein sequence ID" value="VVB15857.1"/>
    <property type="molecule type" value="Genomic_DNA"/>
</dbReference>
<dbReference type="PANTHER" id="PTHR31286:SF178">
    <property type="entry name" value="DUF4283 DOMAIN-CONTAINING PROTEIN"/>
    <property type="match status" value="1"/>
</dbReference>
<evidence type="ECO:0000313" key="2">
    <source>
        <dbReference type="EMBL" id="VVB15857.1"/>
    </source>
</evidence>
<dbReference type="AlphaFoldDB" id="A0A565CQI4"/>
<dbReference type="Pfam" id="PF14111">
    <property type="entry name" value="DUF4283"/>
    <property type="match status" value="1"/>
</dbReference>
<feature type="domain" description="DUF4283" evidence="1">
    <location>
        <begin position="10"/>
        <end position="76"/>
    </location>
</feature>